<organism evidence="4 5">
    <name type="scientific">Phaeocystidibacter luteus</name>
    <dbReference type="NCBI Taxonomy" id="911197"/>
    <lineage>
        <taxon>Bacteria</taxon>
        <taxon>Pseudomonadati</taxon>
        <taxon>Bacteroidota</taxon>
        <taxon>Flavobacteriia</taxon>
        <taxon>Flavobacteriales</taxon>
        <taxon>Phaeocystidibacteraceae</taxon>
        <taxon>Phaeocystidibacter</taxon>
    </lineage>
</organism>
<proteinExistence type="predicted"/>
<feature type="signal peptide" evidence="2">
    <location>
        <begin position="1"/>
        <end position="25"/>
    </location>
</feature>
<evidence type="ECO:0000313" key="4">
    <source>
        <dbReference type="EMBL" id="KAB2814378.1"/>
    </source>
</evidence>
<dbReference type="EMBL" id="WBVO01000001">
    <property type="protein sequence ID" value="KAB2814378.1"/>
    <property type="molecule type" value="Genomic_DNA"/>
</dbReference>
<dbReference type="AlphaFoldDB" id="A0A6N6RLC4"/>
<evidence type="ECO:0000256" key="2">
    <source>
        <dbReference type="SAM" id="SignalP"/>
    </source>
</evidence>
<feature type="chain" id="PRO_5026819899" evidence="2">
    <location>
        <begin position="26"/>
        <end position="221"/>
    </location>
</feature>
<comment type="caution">
    <text evidence="4">The sequence shown here is derived from an EMBL/GenBank/DDBJ whole genome shotgun (WGS) entry which is preliminary data.</text>
</comment>
<keyword evidence="5" id="KW-1185">Reference proteome</keyword>
<feature type="domain" description="Protein-glutamine gamma-glutamyltransferase-like C-terminal" evidence="3">
    <location>
        <begin position="149"/>
        <end position="211"/>
    </location>
</feature>
<evidence type="ECO:0000256" key="1">
    <source>
        <dbReference type="SAM" id="Phobius"/>
    </source>
</evidence>
<accession>A0A6N6RLC4</accession>
<keyword evidence="1" id="KW-0812">Transmembrane</keyword>
<reference evidence="4 5" key="1">
    <citation type="submission" date="2019-09" db="EMBL/GenBank/DDBJ databases">
        <title>Genomes of family Cryomorphaceae.</title>
        <authorList>
            <person name="Bowman J.P."/>
        </authorList>
    </citation>
    <scope>NUCLEOTIDE SEQUENCE [LARGE SCALE GENOMIC DNA]</scope>
    <source>
        <strain evidence="4 5">LMG 25704</strain>
    </source>
</reference>
<dbReference type="Pfam" id="PF13559">
    <property type="entry name" value="DUF4129"/>
    <property type="match status" value="1"/>
</dbReference>
<dbReference type="Proteomes" id="UP000468650">
    <property type="component" value="Unassembled WGS sequence"/>
</dbReference>
<sequence length="221" mass="25917">MVSMRLYKYLFIFLAVIACNPNSFAQEGLSKEAYDELREDYDYSDIEPKPEREERQRPIEELEVDPPTSSWFTRNAWLSTALAVLVILVVVYLIWLYQQRMDNAKVSELKAATSVEHAEQDLLNVSLDELLEEASAEQDLRMLVHLNFLELLRSLHNQNHISWEPYKTNGQYLLEIVNDTVRQGYAETVVVFDRVWYGHKPINSVGFDQWMNRVKSLQNEK</sequence>
<feature type="transmembrane region" description="Helical" evidence="1">
    <location>
        <begin position="76"/>
        <end position="97"/>
    </location>
</feature>
<keyword evidence="2" id="KW-0732">Signal</keyword>
<dbReference type="OrthoDB" id="5491447at2"/>
<keyword evidence="1" id="KW-1133">Transmembrane helix</keyword>
<gene>
    <name evidence="4" type="ORF">F8C67_01200</name>
</gene>
<keyword evidence="1" id="KW-0472">Membrane</keyword>
<dbReference type="PROSITE" id="PS51257">
    <property type="entry name" value="PROKAR_LIPOPROTEIN"/>
    <property type="match status" value="1"/>
</dbReference>
<protein>
    <submittedName>
        <fullName evidence="4">DUF4129 domain-containing protein</fullName>
    </submittedName>
</protein>
<dbReference type="InterPro" id="IPR025403">
    <property type="entry name" value="TgpA-like_C"/>
</dbReference>
<evidence type="ECO:0000313" key="5">
    <source>
        <dbReference type="Proteomes" id="UP000468650"/>
    </source>
</evidence>
<name>A0A6N6RLC4_9FLAO</name>
<evidence type="ECO:0000259" key="3">
    <source>
        <dbReference type="Pfam" id="PF13559"/>
    </source>
</evidence>